<feature type="region of interest" description="Disordered" evidence="1">
    <location>
        <begin position="108"/>
        <end position="138"/>
    </location>
</feature>
<comment type="caution">
    <text evidence="2">The sequence shown here is derived from an EMBL/GenBank/DDBJ whole genome shotgun (WGS) entry which is preliminary data.</text>
</comment>
<evidence type="ECO:0000256" key="1">
    <source>
        <dbReference type="SAM" id="MobiDB-lite"/>
    </source>
</evidence>
<dbReference type="EMBL" id="LGRX02011124">
    <property type="protein sequence ID" value="KAK3269239.1"/>
    <property type="molecule type" value="Genomic_DNA"/>
</dbReference>
<feature type="compositionally biased region" description="Gly residues" evidence="1">
    <location>
        <begin position="108"/>
        <end position="119"/>
    </location>
</feature>
<organism evidence="2 3">
    <name type="scientific">Cymbomonas tetramitiformis</name>
    <dbReference type="NCBI Taxonomy" id="36881"/>
    <lineage>
        <taxon>Eukaryota</taxon>
        <taxon>Viridiplantae</taxon>
        <taxon>Chlorophyta</taxon>
        <taxon>Pyramimonadophyceae</taxon>
        <taxon>Pyramimonadales</taxon>
        <taxon>Pyramimonadaceae</taxon>
        <taxon>Cymbomonas</taxon>
    </lineage>
</organism>
<accession>A0AAE0L2B7</accession>
<reference evidence="2 3" key="1">
    <citation type="journal article" date="2015" name="Genome Biol. Evol.">
        <title>Comparative Genomics of a Bacterivorous Green Alga Reveals Evolutionary Causalities and Consequences of Phago-Mixotrophic Mode of Nutrition.</title>
        <authorList>
            <person name="Burns J.A."/>
            <person name="Paasch A."/>
            <person name="Narechania A."/>
            <person name="Kim E."/>
        </authorList>
    </citation>
    <scope>NUCLEOTIDE SEQUENCE [LARGE SCALE GENOMIC DNA]</scope>
    <source>
        <strain evidence="2 3">PLY_AMNH</strain>
    </source>
</reference>
<dbReference type="AlphaFoldDB" id="A0AAE0L2B7"/>
<sequence>MGPGTHCEPCARVVGGPEEKIVAGNQVHYQHLKPKSSAFVAANSRQVDASRAEQGFYEGRYPIIAWMDFDEDESVQLWDFESPAEENGIPSDMFAIVAANVKGIMASGGGGSGASGAGASGSRSGAGASGRGSGSSGQ</sequence>
<protein>
    <submittedName>
        <fullName evidence="2">Uncharacterized protein</fullName>
    </submittedName>
</protein>
<gene>
    <name evidence="2" type="ORF">CYMTET_22304</name>
</gene>
<evidence type="ECO:0000313" key="3">
    <source>
        <dbReference type="Proteomes" id="UP001190700"/>
    </source>
</evidence>
<name>A0AAE0L2B7_9CHLO</name>
<dbReference type="Proteomes" id="UP001190700">
    <property type="component" value="Unassembled WGS sequence"/>
</dbReference>
<proteinExistence type="predicted"/>
<evidence type="ECO:0000313" key="2">
    <source>
        <dbReference type="EMBL" id="KAK3269239.1"/>
    </source>
</evidence>
<feature type="compositionally biased region" description="Gly residues" evidence="1">
    <location>
        <begin position="127"/>
        <end position="138"/>
    </location>
</feature>
<keyword evidence="3" id="KW-1185">Reference proteome</keyword>